<accession>A0A6A5A5G9</accession>
<comment type="similarity">
    <text evidence="2">Belongs to the SAP domain-containing ribonucleoprotein family.</text>
</comment>
<dbReference type="AlphaFoldDB" id="A0A6A5A5G9"/>
<reference evidence="4 5" key="1">
    <citation type="submission" date="2019-06" db="EMBL/GenBank/DDBJ databases">
        <title>Genomics analysis of Aphanomyces spp. identifies a new class of oomycete effector associated with host adaptation.</title>
        <authorList>
            <person name="Gaulin E."/>
        </authorList>
    </citation>
    <scope>NUCLEOTIDE SEQUENCE [LARGE SCALE GENOMIC DNA]</scope>
    <source>
        <strain evidence="4 5">E</strain>
    </source>
</reference>
<dbReference type="EMBL" id="VJMI01014743">
    <property type="protein sequence ID" value="KAF0738226.1"/>
    <property type="molecule type" value="Genomic_DNA"/>
</dbReference>
<dbReference type="SUPFAM" id="SSF68906">
    <property type="entry name" value="SAP domain"/>
    <property type="match status" value="1"/>
</dbReference>
<dbReference type="Proteomes" id="UP000469452">
    <property type="component" value="Unassembled WGS sequence"/>
</dbReference>
<organism evidence="4 5">
    <name type="scientific">Aphanomyces astaci</name>
    <name type="common">Crayfish plague agent</name>
    <dbReference type="NCBI Taxonomy" id="112090"/>
    <lineage>
        <taxon>Eukaryota</taxon>
        <taxon>Sar</taxon>
        <taxon>Stramenopiles</taxon>
        <taxon>Oomycota</taxon>
        <taxon>Saprolegniomycetes</taxon>
        <taxon>Saprolegniales</taxon>
        <taxon>Verrucalvaceae</taxon>
        <taxon>Aphanomyces</taxon>
    </lineage>
</organism>
<sequence length="268" mass="29148">MAILNPKKMKVNEIKDELAKRGLSQAGLKPELIQRLELALDEEEFGGMDGPDSTPVSAAVEVEKVAAPAPVTKKADSIRNLLNDDSSSVQSPVVAAVAAPVNVAVVKPSTTTTATIASNVPAPVIASVVDNTPKTISEEEKKRLRAEKFGIPLSEEQKILERAKRFQLPSMRTDDDDAAAPLLTDKSVVHVDKHADDSKKQDRAKRFGLPVAVDAGQLEEKKAARANRFGLNAEDDKKLKRAMRFNMETSETIDAKKKQRSERFGLST</sequence>
<evidence type="ECO:0000256" key="1">
    <source>
        <dbReference type="ARBA" id="ARBA00022553"/>
    </source>
</evidence>
<proteinExistence type="inferred from homology"/>
<keyword evidence="1" id="KW-0597">Phosphoprotein</keyword>
<name>A0A6A5A5G9_APHAT</name>
<dbReference type="InterPro" id="IPR040746">
    <property type="entry name" value="THO1_MOS11_C"/>
</dbReference>
<dbReference type="GO" id="GO:0005634">
    <property type="term" value="C:nucleus"/>
    <property type="evidence" value="ECO:0007669"/>
    <property type="project" value="TreeGrafter"/>
</dbReference>
<dbReference type="VEuPathDB" id="FungiDB:H257_01941"/>
<evidence type="ECO:0000313" key="5">
    <source>
        <dbReference type="Proteomes" id="UP000469452"/>
    </source>
</evidence>
<dbReference type="SMART" id="SM00513">
    <property type="entry name" value="SAP"/>
    <property type="match status" value="1"/>
</dbReference>
<feature type="domain" description="SAP" evidence="3">
    <location>
        <begin position="6"/>
        <end position="40"/>
    </location>
</feature>
<dbReference type="PANTHER" id="PTHR46551">
    <property type="entry name" value="SAP DOMAIN-CONTAINING RIBONUCLEOPROTEIN"/>
    <property type="match status" value="1"/>
</dbReference>
<dbReference type="Gene3D" id="1.10.720.30">
    <property type="entry name" value="SAP domain"/>
    <property type="match status" value="1"/>
</dbReference>
<dbReference type="InterPro" id="IPR003034">
    <property type="entry name" value="SAP_dom"/>
</dbReference>
<dbReference type="InterPro" id="IPR036361">
    <property type="entry name" value="SAP_dom_sf"/>
</dbReference>
<comment type="caution">
    <text evidence="4">The sequence shown here is derived from an EMBL/GenBank/DDBJ whole genome shotgun (WGS) entry which is preliminary data.</text>
</comment>
<dbReference type="Pfam" id="PF02037">
    <property type="entry name" value="SAP"/>
    <property type="match status" value="1"/>
</dbReference>
<dbReference type="Pfam" id="PF18592">
    <property type="entry name" value="Tho1_MOS11_C"/>
    <property type="match status" value="1"/>
</dbReference>
<dbReference type="PROSITE" id="PS50800">
    <property type="entry name" value="SAP"/>
    <property type="match status" value="1"/>
</dbReference>
<dbReference type="PANTHER" id="PTHR46551:SF1">
    <property type="entry name" value="SAP DOMAIN-CONTAINING RIBONUCLEOPROTEIN"/>
    <property type="match status" value="1"/>
</dbReference>
<evidence type="ECO:0000313" key="4">
    <source>
        <dbReference type="EMBL" id="KAF0738226.1"/>
    </source>
</evidence>
<gene>
    <name evidence="4" type="ORF">AaE_008882</name>
</gene>
<dbReference type="GO" id="GO:0016973">
    <property type="term" value="P:poly(A)+ mRNA export from nucleus"/>
    <property type="evidence" value="ECO:0007669"/>
    <property type="project" value="TreeGrafter"/>
</dbReference>
<dbReference type="InterPro" id="IPR052240">
    <property type="entry name" value="SAP_domain_ribonucleoprotein"/>
</dbReference>
<evidence type="ECO:0000259" key="3">
    <source>
        <dbReference type="PROSITE" id="PS50800"/>
    </source>
</evidence>
<protein>
    <recommendedName>
        <fullName evidence="3">SAP domain-containing protein</fullName>
    </recommendedName>
</protein>
<evidence type="ECO:0000256" key="2">
    <source>
        <dbReference type="ARBA" id="ARBA00046328"/>
    </source>
</evidence>